<evidence type="ECO:0000313" key="6">
    <source>
        <dbReference type="Proteomes" id="UP000664385"/>
    </source>
</evidence>
<sequence length="90" mass="9403">MSPLRRRVTVAVEHGVHARPVAELVRLAEQHGAPVMLSTDSGQRVDLSSVLAVMDLAIAAGDEVVLEVAPSPGADALLDALSEVLAATRR</sequence>
<dbReference type="PROSITE" id="PS51350">
    <property type="entry name" value="PTS_HPR_DOM"/>
    <property type="match status" value="1"/>
</dbReference>
<organism evidence="5 6">
    <name type="scientific">Microbacterium esteraromaticum</name>
    <dbReference type="NCBI Taxonomy" id="57043"/>
    <lineage>
        <taxon>Bacteria</taxon>
        <taxon>Bacillati</taxon>
        <taxon>Actinomycetota</taxon>
        <taxon>Actinomycetes</taxon>
        <taxon>Micrococcales</taxon>
        <taxon>Microbacteriaceae</taxon>
        <taxon>Microbacterium</taxon>
    </lineage>
</organism>
<dbReference type="RefSeq" id="WP_179410359.1">
    <property type="nucleotide sequence ID" value="NZ_CP063379.1"/>
</dbReference>
<proteinExistence type="predicted"/>
<dbReference type="SUPFAM" id="SSF55594">
    <property type="entry name" value="HPr-like"/>
    <property type="match status" value="1"/>
</dbReference>
<dbReference type="GO" id="GO:0009401">
    <property type="term" value="P:phosphoenolpyruvate-dependent sugar phosphotransferase system"/>
    <property type="evidence" value="ECO:0007669"/>
    <property type="project" value="UniProtKB-KW"/>
</dbReference>
<dbReference type="PANTHER" id="PTHR33705:SF2">
    <property type="entry name" value="PHOSPHOCARRIER PROTEIN NPR"/>
    <property type="match status" value="1"/>
</dbReference>
<evidence type="ECO:0000256" key="1">
    <source>
        <dbReference type="ARBA" id="ARBA00004496"/>
    </source>
</evidence>
<protein>
    <submittedName>
        <fullName evidence="5">HPr family phosphocarrier protein</fullName>
    </submittedName>
</protein>
<dbReference type="GO" id="GO:0005737">
    <property type="term" value="C:cytoplasm"/>
    <property type="evidence" value="ECO:0007669"/>
    <property type="project" value="UniProtKB-SubCell"/>
</dbReference>
<dbReference type="CDD" id="cd00367">
    <property type="entry name" value="PTS-HPr_like"/>
    <property type="match status" value="1"/>
</dbReference>
<evidence type="ECO:0000256" key="3">
    <source>
        <dbReference type="ARBA" id="ARBA00022683"/>
    </source>
</evidence>
<accession>A0A939DX68</accession>
<evidence type="ECO:0000313" key="5">
    <source>
        <dbReference type="EMBL" id="MBN8206965.1"/>
    </source>
</evidence>
<dbReference type="Pfam" id="PF00381">
    <property type="entry name" value="PTS-HPr"/>
    <property type="match status" value="1"/>
</dbReference>
<dbReference type="AlphaFoldDB" id="A0A939DX68"/>
<dbReference type="EMBL" id="JAEMWU010000003">
    <property type="protein sequence ID" value="MBN8206965.1"/>
    <property type="molecule type" value="Genomic_DNA"/>
</dbReference>
<dbReference type="InterPro" id="IPR035895">
    <property type="entry name" value="HPr-like_sf"/>
</dbReference>
<dbReference type="PRINTS" id="PR00107">
    <property type="entry name" value="PHOSPHOCPHPR"/>
</dbReference>
<evidence type="ECO:0000256" key="2">
    <source>
        <dbReference type="ARBA" id="ARBA00022490"/>
    </source>
</evidence>
<reference evidence="5" key="1">
    <citation type="submission" date="2020-12" db="EMBL/GenBank/DDBJ databases">
        <title>PHA producing bacteria isolated from mangrove.</title>
        <authorList>
            <person name="Zheng W."/>
            <person name="Yu S."/>
            <person name="Huang Y."/>
        </authorList>
    </citation>
    <scope>NUCLEOTIDE SEQUENCE</scope>
    <source>
        <strain evidence="5">GN8-5</strain>
    </source>
</reference>
<dbReference type="InterPro" id="IPR050399">
    <property type="entry name" value="HPr"/>
</dbReference>
<name>A0A939DX68_9MICO</name>
<keyword evidence="2" id="KW-0963">Cytoplasm</keyword>
<dbReference type="Proteomes" id="UP000664385">
    <property type="component" value="Unassembled WGS sequence"/>
</dbReference>
<dbReference type="PANTHER" id="PTHR33705">
    <property type="entry name" value="PHOSPHOCARRIER PROTEIN HPR"/>
    <property type="match status" value="1"/>
</dbReference>
<feature type="domain" description="HPr" evidence="4">
    <location>
        <begin position="3"/>
        <end position="90"/>
    </location>
</feature>
<gene>
    <name evidence="5" type="ORF">JF543_13485</name>
</gene>
<dbReference type="NCBIfam" id="TIGR01003">
    <property type="entry name" value="PTS_HPr_family"/>
    <property type="match status" value="1"/>
</dbReference>
<comment type="subcellular location">
    <subcellularLocation>
        <location evidence="1">Cytoplasm</location>
    </subcellularLocation>
</comment>
<comment type="caution">
    <text evidence="5">The sequence shown here is derived from an EMBL/GenBank/DDBJ whole genome shotgun (WGS) entry which is preliminary data.</text>
</comment>
<keyword evidence="3" id="KW-0598">Phosphotransferase system</keyword>
<dbReference type="Gene3D" id="3.30.1340.10">
    <property type="entry name" value="HPr-like"/>
    <property type="match status" value="1"/>
</dbReference>
<evidence type="ECO:0000259" key="4">
    <source>
        <dbReference type="PROSITE" id="PS51350"/>
    </source>
</evidence>
<dbReference type="InterPro" id="IPR000032">
    <property type="entry name" value="HPr-like"/>
</dbReference>